<feature type="transmembrane region" description="Helical" evidence="5">
    <location>
        <begin position="134"/>
        <end position="159"/>
    </location>
</feature>
<dbReference type="Proteomes" id="UP000653305">
    <property type="component" value="Unassembled WGS sequence"/>
</dbReference>
<dbReference type="PANTHER" id="PTHR10828:SF38">
    <property type="entry name" value="ARSENICAL-RESISTANCE PROTEIN 2-RELATED"/>
    <property type="match status" value="1"/>
</dbReference>
<evidence type="ECO:0000256" key="2">
    <source>
        <dbReference type="ARBA" id="ARBA00038969"/>
    </source>
</evidence>
<dbReference type="Gene3D" id="3.40.250.10">
    <property type="entry name" value="Rhodanese-like domain"/>
    <property type="match status" value="1"/>
</dbReference>
<dbReference type="AlphaFoldDB" id="A0A830C962"/>
<evidence type="ECO:0000313" key="8">
    <source>
        <dbReference type="Proteomes" id="UP000653305"/>
    </source>
</evidence>
<dbReference type="EMBL" id="BMAC01000225">
    <property type="protein sequence ID" value="GFP90771.1"/>
    <property type="molecule type" value="Genomic_DNA"/>
</dbReference>
<protein>
    <recommendedName>
        <fullName evidence="2">arsenate reductase (glutathione/glutaredoxin)</fullName>
        <ecNumber evidence="2">1.20.4.1</ecNumber>
    </recommendedName>
</protein>
<dbReference type="PROSITE" id="PS50206">
    <property type="entry name" value="RHODANESE_3"/>
    <property type="match status" value="1"/>
</dbReference>
<dbReference type="SUPFAM" id="SSF52821">
    <property type="entry name" value="Rhodanese/Cell cycle control phosphatase"/>
    <property type="match status" value="1"/>
</dbReference>
<evidence type="ECO:0000256" key="3">
    <source>
        <dbReference type="ARBA" id="ARBA00051619"/>
    </source>
</evidence>
<sequence>MARSITYITGSQLLSLKHRPNIAIVDVRDDERSYDGHIAGSLHFASDTFTDKLPNLLESTKDKDTLVFHCALSQVRGPKCARKFAEYLGDAKDVGVKNIMVLERGYNGWEASGRPVCRCTKVPCKDAHSAHRCIITLVCLACLLPLFLVPIVNLLPLLFDVIMAKVYRLFGWEYRKPERAPPACPIKPSASKIGSDVSVLGKQNLDASDPSVKAVGADDGKQD</sequence>
<evidence type="ECO:0000256" key="4">
    <source>
        <dbReference type="SAM" id="MobiDB-lite"/>
    </source>
</evidence>
<feature type="region of interest" description="Disordered" evidence="4">
    <location>
        <begin position="202"/>
        <end position="223"/>
    </location>
</feature>
<evidence type="ECO:0000256" key="5">
    <source>
        <dbReference type="SAM" id="Phobius"/>
    </source>
</evidence>
<proteinExistence type="predicted"/>
<dbReference type="Pfam" id="PF00581">
    <property type="entry name" value="Rhodanese"/>
    <property type="match status" value="1"/>
</dbReference>
<evidence type="ECO:0000256" key="1">
    <source>
        <dbReference type="ARBA" id="ARBA00023002"/>
    </source>
</evidence>
<gene>
    <name evidence="7" type="ORF">PHJA_001221000</name>
</gene>
<comment type="catalytic activity">
    <reaction evidence="3">
        <text>[glutaredoxin]-dithiol + arsenate + glutathione + H(+) = glutathionyl-S-S-[glutaredoxin] + arsenite + H2O</text>
        <dbReference type="Rhea" id="RHEA:22016"/>
        <dbReference type="Rhea" id="RHEA-COMP:10729"/>
        <dbReference type="Rhea" id="RHEA-COMP:17668"/>
        <dbReference type="ChEBI" id="CHEBI:15377"/>
        <dbReference type="ChEBI" id="CHEBI:15378"/>
        <dbReference type="ChEBI" id="CHEBI:29242"/>
        <dbReference type="ChEBI" id="CHEBI:29950"/>
        <dbReference type="ChEBI" id="CHEBI:48597"/>
        <dbReference type="ChEBI" id="CHEBI:57925"/>
        <dbReference type="ChEBI" id="CHEBI:146199"/>
        <dbReference type="EC" id="1.20.4.1"/>
    </reaction>
</comment>
<keyword evidence="5" id="KW-0812">Transmembrane</keyword>
<reference evidence="7" key="1">
    <citation type="submission" date="2020-07" db="EMBL/GenBank/DDBJ databases">
        <title>Ethylene signaling mediates host invasion by parasitic plants.</title>
        <authorList>
            <person name="Yoshida S."/>
        </authorList>
    </citation>
    <scope>NUCLEOTIDE SEQUENCE</scope>
    <source>
        <strain evidence="7">Okayama</strain>
    </source>
</reference>
<name>A0A830C962_9LAMI</name>
<feature type="domain" description="Rhodanese" evidence="6">
    <location>
        <begin position="18"/>
        <end position="118"/>
    </location>
</feature>
<evidence type="ECO:0000259" key="6">
    <source>
        <dbReference type="PROSITE" id="PS50206"/>
    </source>
</evidence>
<dbReference type="GO" id="GO:0005737">
    <property type="term" value="C:cytoplasm"/>
    <property type="evidence" value="ECO:0007669"/>
    <property type="project" value="TreeGrafter"/>
</dbReference>
<keyword evidence="5" id="KW-1133">Transmembrane helix</keyword>
<dbReference type="InterPro" id="IPR001763">
    <property type="entry name" value="Rhodanese-like_dom"/>
</dbReference>
<dbReference type="FunFam" id="3.40.250.10:FF:000037">
    <property type="entry name" value="Dual-specificity phosphatase CDC25"/>
    <property type="match status" value="1"/>
</dbReference>
<accession>A0A830C962</accession>
<dbReference type="OrthoDB" id="102559at2759"/>
<dbReference type="EC" id="1.20.4.1" evidence="2"/>
<keyword evidence="5" id="KW-0472">Membrane</keyword>
<dbReference type="InterPro" id="IPR036873">
    <property type="entry name" value="Rhodanese-like_dom_sf"/>
</dbReference>
<comment type="caution">
    <text evidence="7">The sequence shown here is derived from an EMBL/GenBank/DDBJ whole genome shotgun (WGS) entry which is preliminary data.</text>
</comment>
<dbReference type="GO" id="GO:0004725">
    <property type="term" value="F:protein tyrosine phosphatase activity"/>
    <property type="evidence" value="ECO:0007669"/>
    <property type="project" value="TreeGrafter"/>
</dbReference>
<evidence type="ECO:0000313" key="7">
    <source>
        <dbReference type="EMBL" id="GFP90771.1"/>
    </source>
</evidence>
<dbReference type="GO" id="GO:0005634">
    <property type="term" value="C:nucleus"/>
    <property type="evidence" value="ECO:0007669"/>
    <property type="project" value="TreeGrafter"/>
</dbReference>
<dbReference type="SMART" id="SM00450">
    <property type="entry name" value="RHOD"/>
    <property type="match status" value="1"/>
</dbReference>
<keyword evidence="1" id="KW-0560">Oxidoreductase</keyword>
<dbReference type="GO" id="GO:0008794">
    <property type="term" value="F:arsenate reductase (glutaredoxin) activity"/>
    <property type="evidence" value="ECO:0007669"/>
    <property type="project" value="UniProtKB-EC"/>
</dbReference>
<dbReference type="PANTHER" id="PTHR10828">
    <property type="entry name" value="M-PHASE INDUCER PHOSPHATASE DUAL SPECIFICITY PHOSPHATASE CDC25"/>
    <property type="match status" value="1"/>
</dbReference>
<organism evidence="7 8">
    <name type="scientific">Phtheirospermum japonicum</name>
    <dbReference type="NCBI Taxonomy" id="374723"/>
    <lineage>
        <taxon>Eukaryota</taxon>
        <taxon>Viridiplantae</taxon>
        <taxon>Streptophyta</taxon>
        <taxon>Embryophyta</taxon>
        <taxon>Tracheophyta</taxon>
        <taxon>Spermatophyta</taxon>
        <taxon>Magnoliopsida</taxon>
        <taxon>eudicotyledons</taxon>
        <taxon>Gunneridae</taxon>
        <taxon>Pentapetalae</taxon>
        <taxon>asterids</taxon>
        <taxon>lamiids</taxon>
        <taxon>Lamiales</taxon>
        <taxon>Orobanchaceae</taxon>
        <taxon>Orobanchaceae incertae sedis</taxon>
        <taxon>Phtheirospermum</taxon>
    </lineage>
</organism>
<keyword evidence="8" id="KW-1185">Reference proteome</keyword>